<feature type="region of interest" description="Disordered" evidence="6">
    <location>
        <begin position="456"/>
        <end position="480"/>
    </location>
</feature>
<accession>A0A2I1I2D4</accession>
<protein>
    <submittedName>
        <fullName evidence="9">NDP-hexose 4-ketoreductase</fullName>
    </submittedName>
</protein>
<dbReference type="Proteomes" id="UP000234198">
    <property type="component" value="Unassembled WGS sequence"/>
</dbReference>
<evidence type="ECO:0000256" key="1">
    <source>
        <dbReference type="ARBA" id="ARBA00022737"/>
    </source>
</evidence>
<evidence type="ECO:0000256" key="3">
    <source>
        <dbReference type="ARBA" id="ARBA00022840"/>
    </source>
</evidence>
<dbReference type="CDD" id="cd00009">
    <property type="entry name" value="AAA"/>
    <property type="match status" value="1"/>
</dbReference>
<dbReference type="FunFam" id="1.10.8.60:FF:000011">
    <property type="entry name" value="ATP-dependent Clp protease ATP-binding subunit"/>
    <property type="match status" value="1"/>
</dbReference>
<comment type="caution">
    <text evidence="9">The sequence shown here is derived from an EMBL/GenBank/DDBJ whole genome shotgun (WGS) entry which is preliminary data.</text>
</comment>
<dbReference type="InterPro" id="IPR001943">
    <property type="entry name" value="UVR_dom"/>
</dbReference>
<dbReference type="Pfam" id="PF10431">
    <property type="entry name" value="ClpB_D2-small"/>
    <property type="match status" value="1"/>
</dbReference>
<dbReference type="Gene3D" id="3.40.50.300">
    <property type="entry name" value="P-loop containing nucleotide triphosphate hydrolases"/>
    <property type="match status" value="2"/>
</dbReference>
<keyword evidence="2" id="KW-0547">Nucleotide-binding</keyword>
<evidence type="ECO:0000256" key="6">
    <source>
        <dbReference type="SAM" id="MobiDB-lite"/>
    </source>
</evidence>
<name>A0A2I1I2D4_9ACTO</name>
<feature type="domain" description="UVR" evidence="7">
    <location>
        <begin position="432"/>
        <end position="467"/>
    </location>
</feature>
<dbReference type="CDD" id="cd19499">
    <property type="entry name" value="RecA-like_ClpB_Hsp104-like"/>
    <property type="match status" value="1"/>
</dbReference>
<dbReference type="FunFam" id="1.10.1780.10:FF:000001">
    <property type="entry name" value="ATP-dependent Clp protease ATP-binding subunit"/>
    <property type="match status" value="1"/>
</dbReference>
<dbReference type="Gene3D" id="1.10.8.60">
    <property type="match status" value="2"/>
</dbReference>
<dbReference type="InterPro" id="IPR018368">
    <property type="entry name" value="ClpA/B_CS1"/>
</dbReference>
<organism evidence="9 10">
    <name type="scientific">Schaalia odontolytica</name>
    <dbReference type="NCBI Taxonomy" id="1660"/>
    <lineage>
        <taxon>Bacteria</taxon>
        <taxon>Bacillati</taxon>
        <taxon>Actinomycetota</taxon>
        <taxon>Actinomycetes</taxon>
        <taxon>Actinomycetales</taxon>
        <taxon>Actinomycetaceae</taxon>
        <taxon>Schaalia</taxon>
    </lineage>
</organism>
<dbReference type="AlphaFoldDB" id="A0A2I1I2D4"/>
<dbReference type="GO" id="GO:0005737">
    <property type="term" value="C:cytoplasm"/>
    <property type="evidence" value="ECO:0007669"/>
    <property type="project" value="TreeGrafter"/>
</dbReference>
<keyword evidence="3" id="KW-0067">ATP-binding</keyword>
<dbReference type="EMBL" id="PKKM01000002">
    <property type="protein sequence ID" value="PKY65278.1"/>
    <property type="molecule type" value="Genomic_DNA"/>
</dbReference>
<dbReference type="PROSITE" id="PS00870">
    <property type="entry name" value="CLPAB_1"/>
    <property type="match status" value="1"/>
</dbReference>
<dbReference type="GO" id="GO:0005524">
    <property type="term" value="F:ATP binding"/>
    <property type="evidence" value="ECO:0007669"/>
    <property type="project" value="UniProtKB-KW"/>
</dbReference>
<dbReference type="FunFam" id="3.40.50.300:FF:000025">
    <property type="entry name" value="ATP-dependent Clp protease subunit"/>
    <property type="match status" value="1"/>
</dbReference>
<dbReference type="InterPro" id="IPR036628">
    <property type="entry name" value="Clp_N_dom_sf"/>
</dbReference>
<dbReference type="Pfam" id="PF00004">
    <property type="entry name" value="AAA"/>
    <property type="match status" value="1"/>
</dbReference>
<dbReference type="FunFam" id="1.10.8.60:FF:000017">
    <property type="entry name" value="ATP-dependent chaperone ClpB"/>
    <property type="match status" value="1"/>
</dbReference>
<reference evidence="9 10" key="1">
    <citation type="submission" date="2017-12" db="EMBL/GenBank/DDBJ databases">
        <title>Phylogenetic diversity of female urinary microbiome.</title>
        <authorList>
            <person name="Thomas-White K."/>
            <person name="Wolfe A.J."/>
        </authorList>
    </citation>
    <scope>NUCLEOTIDE SEQUENCE [LARGE SCALE GENOMIC DNA]</scope>
    <source>
        <strain evidence="9 10">UMB0018</strain>
    </source>
</reference>
<sequence length="826" mass="91638">MRRGMFERFTDRARRVVVLAQDEARGLKHNYIGTEHLLLGLISEGEGVAAKALETMEIKGEAVRASVIEIIGEGEKPVEGHIPFTPRAKRVFELSLREALQLGHNYIGTEHLLLGLLKEGEGVAAQVLTKQGADLAQVRQTVIQMLSGYQRGDDEGRESVGAGVGGSGGPERSNSAILEQFGRNLTQAARENKLDPVIGRRVEMERVMQVLSRRTKNNPVLIGEPGVGKTAVVEGLAQAIVHGDVPETIKDKQIYSLDMGSLVAGSRYRGDFEERLKKVLKEIRTRGDIILFIDEIHTLVGAGAAEGSIDAAQMLKPMLARGELQTIGATTNDEYRKYIEKDAALERRFQPVKVEEPSVDETVEILKGLRDRYEAHHRVIITDAAIQAAAELADRYISDRFLPDKAIDLVDEAGARLRIRRMTAPPELRELDEKIAEVRRNKEAAIDDQDFEKAASLRDEESKLNEERKAKEEAWKGGESDEIAEVGDQEIAEVLAMSTGIPVVRLTQTETAKLLKMEDELHKRVIGQDEAVKALAQSIRRTRSGLKDPNRPGGSFIFAGPTGVGKTELAKALAEFLFGDEDALIQLDMSEFSEKHTASRLFGAPPGYVGYDEGGQLTEKVRRKPFSVVLFDEVEKAHPDIFNSLLQILEEGRLTDSQGRKVDFKNTVIIMTTNLGTRDINKGVLTGFQTADNSTHDYGRMKSKVAEELKQHFRPEFLNRVDDTIVFPPLTKPEIARIVDLMIAKLAKRMEAQDMRLQLTDEARELLADVGFDPVLGARPLRRAIQREIEDALSERILFGELQPGQVVTVGVTGEGKDRKFTFNGE</sequence>
<keyword evidence="4" id="KW-0143">Chaperone</keyword>
<dbReference type="FunFam" id="3.40.50.300:FF:000010">
    <property type="entry name" value="Chaperone clpB 1, putative"/>
    <property type="match status" value="1"/>
</dbReference>
<evidence type="ECO:0000259" key="7">
    <source>
        <dbReference type="PROSITE" id="PS50151"/>
    </source>
</evidence>
<evidence type="ECO:0000256" key="4">
    <source>
        <dbReference type="ARBA" id="ARBA00023186"/>
    </source>
</evidence>
<evidence type="ECO:0000256" key="2">
    <source>
        <dbReference type="ARBA" id="ARBA00022741"/>
    </source>
</evidence>
<feature type="domain" description="Clp R" evidence="8">
    <location>
        <begin position="6"/>
        <end position="148"/>
    </location>
</feature>
<evidence type="ECO:0000256" key="5">
    <source>
        <dbReference type="PROSITE-ProRule" id="PRU01251"/>
    </source>
</evidence>
<gene>
    <name evidence="9" type="ORF">CYJ22_02020</name>
</gene>
<dbReference type="InterPro" id="IPR050130">
    <property type="entry name" value="ClpA_ClpB"/>
</dbReference>
<dbReference type="GO" id="GO:0016887">
    <property type="term" value="F:ATP hydrolysis activity"/>
    <property type="evidence" value="ECO:0007669"/>
    <property type="project" value="InterPro"/>
</dbReference>
<evidence type="ECO:0000313" key="9">
    <source>
        <dbReference type="EMBL" id="PKY65278.1"/>
    </source>
</evidence>
<evidence type="ECO:0000259" key="8">
    <source>
        <dbReference type="PROSITE" id="PS51903"/>
    </source>
</evidence>
<dbReference type="InterPro" id="IPR001270">
    <property type="entry name" value="ClpA/B"/>
</dbReference>
<dbReference type="InterPro" id="IPR003593">
    <property type="entry name" value="AAA+_ATPase"/>
</dbReference>
<dbReference type="InterPro" id="IPR019489">
    <property type="entry name" value="Clp_ATPase_C"/>
</dbReference>
<dbReference type="PANTHER" id="PTHR11638">
    <property type="entry name" value="ATP-DEPENDENT CLP PROTEASE"/>
    <property type="match status" value="1"/>
</dbReference>
<dbReference type="SUPFAM" id="SSF52540">
    <property type="entry name" value="P-loop containing nucleoside triphosphate hydrolases"/>
    <property type="match status" value="2"/>
</dbReference>
<dbReference type="InterPro" id="IPR041546">
    <property type="entry name" value="ClpA/ClpB_AAA_lid"/>
</dbReference>
<dbReference type="Pfam" id="PF17871">
    <property type="entry name" value="AAA_lid_9"/>
    <property type="match status" value="1"/>
</dbReference>
<dbReference type="Pfam" id="PF02861">
    <property type="entry name" value="Clp_N"/>
    <property type="match status" value="1"/>
</dbReference>
<dbReference type="InterPro" id="IPR004176">
    <property type="entry name" value="Clp_R_N"/>
</dbReference>
<keyword evidence="1 5" id="KW-0677">Repeat</keyword>
<evidence type="ECO:0000313" key="10">
    <source>
        <dbReference type="Proteomes" id="UP000234198"/>
    </source>
</evidence>
<dbReference type="Gene3D" id="1.10.1780.10">
    <property type="entry name" value="Clp, N-terminal domain"/>
    <property type="match status" value="1"/>
</dbReference>
<dbReference type="Gene3D" id="4.10.860.10">
    <property type="entry name" value="UVR domain"/>
    <property type="match status" value="1"/>
</dbReference>
<feature type="region of interest" description="Disordered" evidence="6">
    <location>
        <begin position="152"/>
        <end position="173"/>
    </location>
</feature>
<dbReference type="PRINTS" id="PR00300">
    <property type="entry name" value="CLPPROTEASEA"/>
</dbReference>
<dbReference type="SUPFAM" id="SSF81923">
    <property type="entry name" value="Double Clp-N motif"/>
    <property type="match status" value="1"/>
</dbReference>
<dbReference type="InterPro" id="IPR027417">
    <property type="entry name" value="P-loop_NTPase"/>
</dbReference>
<dbReference type="PROSITE" id="PS51903">
    <property type="entry name" value="CLP_R"/>
    <property type="match status" value="1"/>
</dbReference>
<dbReference type="PROSITE" id="PS50151">
    <property type="entry name" value="UVR"/>
    <property type="match status" value="1"/>
</dbReference>
<dbReference type="SMART" id="SM00382">
    <property type="entry name" value="AAA"/>
    <property type="match status" value="2"/>
</dbReference>
<feature type="compositionally biased region" description="Basic and acidic residues" evidence="6">
    <location>
        <begin position="456"/>
        <end position="479"/>
    </location>
</feature>
<dbReference type="SMART" id="SM01086">
    <property type="entry name" value="ClpB_D2-small"/>
    <property type="match status" value="1"/>
</dbReference>
<dbReference type="GO" id="GO:0034605">
    <property type="term" value="P:cellular response to heat"/>
    <property type="evidence" value="ECO:0007669"/>
    <property type="project" value="TreeGrafter"/>
</dbReference>
<dbReference type="PANTHER" id="PTHR11638:SF18">
    <property type="entry name" value="HEAT SHOCK PROTEIN 104"/>
    <property type="match status" value="1"/>
</dbReference>
<proteinExistence type="predicted"/>
<dbReference type="Pfam" id="PF07724">
    <property type="entry name" value="AAA_2"/>
    <property type="match status" value="1"/>
</dbReference>
<dbReference type="InterPro" id="IPR003959">
    <property type="entry name" value="ATPase_AAA_core"/>
</dbReference>